<protein>
    <submittedName>
        <fullName evidence="3">Uncharacterized protein</fullName>
    </submittedName>
</protein>
<name>A0A1G6NSH1_9PSEU</name>
<gene>
    <name evidence="3" type="ORF">SAMN05421630_103289</name>
</gene>
<reference evidence="3 4" key="1">
    <citation type="submission" date="2016-10" db="EMBL/GenBank/DDBJ databases">
        <authorList>
            <person name="de Groot N.N."/>
        </authorList>
    </citation>
    <scope>NUCLEOTIDE SEQUENCE [LARGE SCALE GENOMIC DNA]</scope>
    <source>
        <strain evidence="3 4">CGMCC 4.5506</strain>
    </source>
</reference>
<keyword evidence="2" id="KW-0812">Transmembrane</keyword>
<feature type="region of interest" description="Disordered" evidence="1">
    <location>
        <begin position="314"/>
        <end position="354"/>
    </location>
</feature>
<evidence type="ECO:0000256" key="2">
    <source>
        <dbReference type="SAM" id="Phobius"/>
    </source>
</evidence>
<evidence type="ECO:0000256" key="1">
    <source>
        <dbReference type="SAM" id="MobiDB-lite"/>
    </source>
</evidence>
<feature type="region of interest" description="Disordered" evidence="1">
    <location>
        <begin position="44"/>
        <end position="118"/>
    </location>
</feature>
<keyword evidence="4" id="KW-1185">Reference proteome</keyword>
<evidence type="ECO:0000313" key="4">
    <source>
        <dbReference type="Proteomes" id="UP000199494"/>
    </source>
</evidence>
<keyword evidence="2" id="KW-1133">Transmembrane helix</keyword>
<organism evidence="3 4">
    <name type="scientific">Prauserella marina</name>
    <dbReference type="NCBI Taxonomy" id="530584"/>
    <lineage>
        <taxon>Bacteria</taxon>
        <taxon>Bacillati</taxon>
        <taxon>Actinomycetota</taxon>
        <taxon>Actinomycetes</taxon>
        <taxon>Pseudonocardiales</taxon>
        <taxon>Pseudonocardiaceae</taxon>
        <taxon>Prauserella</taxon>
    </lineage>
</organism>
<dbReference type="AlphaFoldDB" id="A0A1G6NSH1"/>
<dbReference type="Proteomes" id="UP000199494">
    <property type="component" value="Unassembled WGS sequence"/>
</dbReference>
<dbReference type="EMBL" id="FMZE01000003">
    <property type="protein sequence ID" value="SDC70863.1"/>
    <property type="molecule type" value="Genomic_DNA"/>
</dbReference>
<feature type="compositionally biased region" description="Low complexity" evidence="1">
    <location>
        <begin position="279"/>
        <end position="298"/>
    </location>
</feature>
<dbReference type="STRING" id="530584.SAMN05421630_103289"/>
<accession>A0A1G6NSH1</accession>
<sequence length="413" mass="40912">MVAVQGLGAVRASVSPTVARLLVVVGFAIVGWVLAALFGSSAMAQESPSGQGPHGNRHSAEVQPSDVTDPGAPEVEAGDEPASVSDEVADRREQAVDELSTQDTHDIQDTDTTQAEVDREPVAEAKIRHSATPFAAVESQNLPEGTANAAVTAAPVPPAEPAEPVAPAPQRPLLGGILGTATSTLDSTLGSTPLGTTGLGSTLNATVAGLTGTVDSVTNTVQHVTSTLPGIAPGVTVPIPTPIPDLDALLPDLFGHEPLPDGIAETGPRPADRTGTDGTGSTDVTGGTKTPATTAPSSGRAQILPLITTVPFESYGNTPLAPPEPPAKGEATVAGGGGSGDGGTAPKPAAPAGLTSTSSGFVAAHDGAASGKSVHGVLSWAPTLTQLRFIAASRDHDTAGAGREAALPATSPD</sequence>
<feature type="region of interest" description="Disordered" evidence="1">
    <location>
        <begin position="261"/>
        <end position="300"/>
    </location>
</feature>
<feature type="compositionally biased region" description="Gly residues" evidence="1">
    <location>
        <begin position="334"/>
        <end position="343"/>
    </location>
</feature>
<evidence type="ECO:0000313" key="3">
    <source>
        <dbReference type="EMBL" id="SDC70863.1"/>
    </source>
</evidence>
<proteinExistence type="predicted"/>
<keyword evidence="2" id="KW-0472">Membrane</keyword>
<feature type="compositionally biased region" description="Low complexity" evidence="1">
    <location>
        <begin position="344"/>
        <end position="353"/>
    </location>
</feature>
<feature type="transmembrane region" description="Helical" evidence="2">
    <location>
        <begin position="21"/>
        <end position="44"/>
    </location>
</feature>